<accession>A0A7Z1B216</accession>
<dbReference type="EMBL" id="LKPO01000026">
    <property type="protein sequence ID" value="OLF87916.1"/>
    <property type="molecule type" value="Genomic_DNA"/>
</dbReference>
<organism evidence="1 2">
    <name type="scientific">Bacillus paralicheniformis</name>
    <dbReference type="NCBI Taxonomy" id="1648923"/>
    <lineage>
        <taxon>Bacteria</taxon>
        <taxon>Bacillati</taxon>
        <taxon>Bacillota</taxon>
        <taxon>Bacilli</taxon>
        <taxon>Bacillales</taxon>
        <taxon>Bacillaceae</taxon>
        <taxon>Bacillus</taxon>
    </lineage>
</organism>
<sequence>MKKQTLLLLRGAILLLLCCASGYALYQHIAGGRNEQAGITF</sequence>
<evidence type="ECO:0000313" key="2">
    <source>
        <dbReference type="Proteomes" id="UP000185604"/>
    </source>
</evidence>
<dbReference type="RefSeq" id="WP_256163837.1">
    <property type="nucleotide sequence ID" value="NZ_CAOJBS010000001.1"/>
</dbReference>
<protein>
    <submittedName>
        <fullName evidence="1">Uncharacterized protein</fullName>
    </submittedName>
</protein>
<name>A0A7Z1B216_9BACI</name>
<dbReference type="AlphaFoldDB" id="A0A7Z1B216"/>
<reference evidence="1 2" key="1">
    <citation type="journal article" date="2016" name="Front. Microbiol.">
        <title>High-Level Heat Resistance of Spores of Bacillus amyloliquefaciens and Bacillus licheniformis Results from the Presence of a spoVA Operon in a Tn1546 Transposon.</title>
        <authorList>
            <person name="Berendsen E.M."/>
            <person name="Koning R.A."/>
            <person name="Boekhorst J."/>
            <person name="de Jong A."/>
            <person name="Kuipers O.P."/>
            <person name="Wells-Bennik M.H."/>
        </authorList>
    </citation>
    <scope>NUCLEOTIDE SEQUENCE [LARGE SCALE GENOMIC DNA]</scope>
    <source>
        <strain evidence="1 2">B4121</strain>
    </source>
</reference>
<comment type="caution">
    <text evidence="1">The sequence shown here is derived from an EMBL/GenBank/DDBJ whole genome shotgun (WGS) entry which is preliminary data.</text>
</comment>
<dbReference type="Proteomes" id="UP000185604">
    <property type="component" value="Unassembled WGS sequence"/>
</dbReference>
<proteinExistence type="predicted"/>
<gene>
    <name evidence="1" type="ORF">B4121_4368</name>
</gene>
<evidence type="ECO:0000313" key="1">
    <source>
        <dbReference type="EMBL" id="OLF87916.1"/>
    </source>
</evidence>